<dbReference type="InterPro" id="IPR032466">
    <property type="entry name" value="Metal_Hydrolase"/>
</dbReference>
<accession>A0A6J7CSY9</accession>
<feature type="domain" description="Amidohydrolase 3" evidence="1">
    <location>
        <begin position="78"/>
        <end position="583"/>
    </location>
</feature>
<dbReference type="InterPro" id="IPR011059">
    <property type="entry name" value="Metal-dep_hydrolase_composite"/>
</dbReference>
<dbReference type="EMBL" id="CAFABE010000072">
    <property type="protein sequence ID" value="CAB4832402.1"/>
    <property type="molecule type" value="Genomic_DNA"/>
</dbReference>
<dbReference type="AlphaFoldDB" id="A0A6J7CSY9"/>
<dbReference type="PANTHER" id="PTHR11647">
    <property type="entry name" value="HYDRANTOINASE/DIHYDROPYRIMIDINASE FAMILY MEMBER"/>
    <property type="match status" value="1"/>
</dbReference>
<dbReference type="SUPFAM" id="SSF51338">
    <property type="entry name" value="Composite domain of metallo-dependent hydrolases"/>
    <property type="match status" value="1"/>
</dbReference>
<gene>
    <name evidence="2" type="ORF">UFOPK3164_01328</name>
    <name evidence="3" type="ORF">UFOPK3427_00122</name>
    <name evidence="4" type="ORF">UFOPK4112_01271</name>
</gene>
<evidence type="ECO:0000313" key="3">
    <source>
        <dbReference type="EMBL" id="CAB4859988.1"/>
    </source>
</evidence>
<dbReference type="EMBL" id="CAFBPM010000012">
    <property type="protein sequence ID" value="CAB5026649.1"/>
    <property type="molecule type" value="Genomic_DNA"/>
</dbReference>
<dbReference type="Gene3D" id="3.20.20.140">
    <property type="entry name" value="Metal-dependent hydrolases"/>
    <property type="match status" value="2"/>
</dbReference>
<dbReference type="Pfam" id="PF07969">
    <property type="entry name" value="Amidohydro_3"/>
    <property type="match status" value="1"/>
</dbReference>
<dbReference type="SUPFAM" id="SSF51556">
    <property type="entry name" value="Metallo-dependent hydrolases"/>
    <property type="match status" value="1"/>
</dbReference>
<proteinExistence type="predicted"/>
<dbReference type="PANTHER" id="PTHR11647:SF1">
    <property type="entry name" value="COLLAPSIN RESPONSE MEDIATOR PROTEIN"/>
    <property type="match status" value="1"/>
</dbReference>
<reference evidence="3" key="1">
    <citation type="submission" date="2020-05" db="EMBL/GenBank/DDBJ databases">
        <authorList>
            <person name="Chiriac C."/>
            <person name="Salcher M."/>
            <person name="Ghai R."/>
            <person name="Kavagutti S V."/>
        </authorList>
    </citation>
    <scope>NUCLEOTIDE SEQUENCE</scope>
</reference>
<organism evidence="3">
    <name type="scientific">freshwater metagenome</name>
    <dbReference type="NCBI Taxonomy" id="449393"/>
    <lineage>
        <taxon>unclassified sequences</taxon>
        <taxon>metagenomes</taxon>
        <taxon>ecological metagenomes</taxon>
    </lineage>
</organism>
<dbReference type="EMBL" id="CAFBLT010000001">
    <property type="protein sequence ID" value="CAB4859988.1"/>
    <property type="molecule type" value="Genomic_DNA"/>
</dbReference>
<dbReference type="InterPro" id="IPR013108">
    <property type="entry name" value="Amidohydro_3"/>
</dbReference>
<name>A0A6J7CSY9_9ZZZZ</name>
<dbReference type="GO" id="GO:0005829">
    <property type="term" value="C:cytosol"/>
    <property type="evidence" value="ECO:0007669"/>
    <property type="project" value="TreeGrafter"/>
</dbReference>
<dbReference type="GO" id="GO:0016812">
    <property type="term" value="F:hydrolase activity, acting on carbon-nitrogen (but not peptide) bonds, in cyclic amides"/>
    <property type="evidence" value="ECO:0007669"/>
    <property type="project" value="TreeGrafter"/>
</dbReference>
<sequence length="606" mass="65627">MDPKGQRKTRLKILPKLLDAEIRPPPRPESRPLMIDYVIRNADIFDGTGTPSRHGDVGIDKGRIVAVGDVTEQGTIEFDATGLSVMPGVIDPHTHYDAQLFWDPSASPSNVHGVTTIIGGNCGFTLAPVKSQDVGYISRMMQKVEGMPLIALEEGVPWNWESFAEYLDALEGKIGVNAGFLVGHCAIRRNVMGEARHKEVATDEELEAMRVLLRDSLAAGGLGFSSSQSRTHSDGEGLPITSSFADDREMLAFCAEVERHEGTTLEYITSGCLDSFTEEEVALMTAMSKTANRPLNWNLLTIDARSPEKTEHQLAASTTAAEAGGRIVALSMPTLVPMNMSFRNHCALFLIPGWGDVMSLPIPERIEKLSDPAVRSELNALARSKDAGVFRRLSGWGTYMIGDTFAPENKSFEWRTVEDIATELDKDPFDTLVDIVVADELKTVLWPNPTDRDEASWEARVTAWQDPRVMVGGSDAGAHLDRMCGANYPTAFLADCLRGRKLLPVEEAVRMLTSQPAELFGLTNRGVLKEGAHGDVMIFDPSSVGSEPARLVEDLPGNSPRLFAGSTGVVRVLVGGVETVVDGESTGALAGSILRSGKDTRTVPAA</sequence>
<protein>
    <submittedName>
        <fullName evidence="3">Unannotated protein</fullName>
    </submittedName>
</protein>
<evidence type="ECO:0000259" key="1">
    <source>
        <dbReference type="Pfam" id="PF07969"/>
    </source>
</evidence>
<evidence type="ECO:0000313" key="4">
    <source>
        <dbReference type="EMBL" id="CAB5026649.1"/>
    </source>
</evidence>
<evidence type="ECO:0000313" key="2">
    <source>
        <dbReference type="EMBL" id="CAB4832402.1"/>
    </source>
</evidence>
<dbReference type="InterPro" id="IPR050378">
    <property type="entry name" value="Metallo-dep_Hydrolases_sf"/>
</dbReference>